<keyword evidence="2" id="KW-0812">Transmembrane</keyword>
<dbReference type="InterPro" id="IPR004142">
    <property type="entry name" value="NDRG"/>
</dbReference>
<evidence type="ECO:0000256" key="1">
    <source>
        <dbReference type="ARBA" id="ARBA00005598"/>
    </source>
</evidence>
<reference evidence="3 4" key="1">
    <citation type="journal article" date="2018" name="Front. Plant Sci.">
        <title>Red Clover (Trifolium pratense) and Zigzag Clover (T. medium) - A Picture of Genomic Similarities and Differences.</title>
        <authorList>
            <person name="Dluhosova J."/>
            <person name="Istvanek J."/>
            <person name="Nedelnik J."/>
            <person name="Repkova J."/>
        </authorList>
    </citation>
    <scope>NUCLEOTIDE SEQUENCE [LARGE SCALE GENOMIC DNA]</scope>
    <source>
        <strain evidence="4">cv. 10/8</strain>
        <tissue evidence="3">Leaf</tissue>
    </source>
</reference>
<dbReference type="Proteomes" id="UP000265520">
    <property type="component" value="Unassembled WGS sequence"/>
</dbReference>
<evidence type="ECO:0000256" key="2">
    <source>
        <dbReference type="SAM" id="Phobius"/>
    </source>
</evidence>
<organism evidence="3 4">
    <name type="scientific">Trifolium medium</name>
    <dbReference type="NCBI Taxonomy" id="97028"/>
    <lineage>
        <taxon>Eukaryota</taxon>
        <taxon>Viridiplantae</taxon>
        <taxon>Streptophyta</taxon>
        <taxon>Embryophyta</taxon>
        <taxon>Tracheophyta</taxon>
        <taxon>Spermatophyta</taxon>
        <taxon>Magnoliopsida</taxon>
        <taxon>eudicotyledons</taxon>
        <taxon>Gunneridae</taxon>
        <taxon>Pentapetalae</taxon>
        <taxon>rosids</taxon>
        <taxon>fabids</taxon>
        <taxon>Fabales</taxon>
        <taxon>Fabaceae</taxon>
        <taxon>Papilionoideae</taxon>
        <taxon>50 kb inversion clade</taxon>
        <taxon>NPAAA clade</taxon>
        <taxon>Hologalegina</taxon>
        <taxon>IRL clade</taxon>
        <taxon>Trifolieae</taxon>
        <taxon>Trifolium</taxon>
    </lineage>
</organism>
<evidence type="ECO:0000313" key="4">
    <source>
        <dbReference type="Proteomes" id="UP000265520"/>
    </source>
</evidence>
<feature type="non-terminal residue" evidence="3">
    <location>
        <position position="99"/>
    </location>
</feature>
<comment type="similarity">
    <text evidence="1">Belongs to the NDRG family.</text>
</comment>
<accession>A0A392Q7Z6</accession>
<dbReference type="PANTHER" id="PTHR11034">
    <property type="entry name" value="N-MYC DOWNSTREAM REGULATED"/>
    <property type="match status" value="1"/>
</dbReference>
<feature type="non-terminal residue" evidence="3">
    <location>
        <position position="1"/>
    </location>
</feature>
<keyword evidence="2" id="KW-0472">Membrane</keyword>
<keyword evidence="4" id="KW-1185">Reference proteome</keyword>
<dbReference type="AlphaFoldDB" id="A0A392Q7Z6"/>
<dbReference type="Pfam" id="PF03096">
    <property type="entry name" value="Ndr"/>
    <property type="match status" value="1"/>
</dbReference>
<sequence length="99" mass="11079">TEYYYLPSFSPLELQQEFLQLGAAAICNDNPIPSAEDLADQIVEVLNYFGLGAVMCMGVTAGAYILTLFAMKYRERVVGLILVSPVCKAPSWTEWFYNK</sequence>
<proteinExistence type="inferred from homology"/>
<protein>
    <submittedName>
        <fullName evidence="3">Pollen-specific protein SF21-like</fullName>
    </submittedName>
</protein>
<evidence type="ECO:0000313" key="3">
    <source>
        <dbReference type="EMBL" id="MCI19666.1"/>
    </source>
</evidence>
<name>A0A392Q7Z6_9FABA</name>
<dbReference type="EMBL" id="LXQA010115964">
    <property type="protein sequence ID" value="MCI19666.1"/>
    <property type="molecule type" value="Genomic_DNA"/>
</dbReference>
<dbReference type="InterPro" id="IPR029058">
    <property type="entry name" value="AB_hydrolase_fold"/>
</dbReference>
<dbReference type="SUPFAM" id="SSF53474">
    <property type="entry name" value="alpha/beta-Hydrolases"/>
    <property type="match status" value="1"/>
</dbReference>
<feature type="transmembrane region" description="Helical" evidence="2">
    <location>
        <begin position="48"/>
        <end position="71"/>
    </location>
</feature>
<dbReference type="Gene3D" id="3.40.50.1820">
    <property type="entry name" value="alpha/beta hydrolase"/>
    <property type="match status" value="1"/>
</dbReference>
<keyword evidence="2" id="KW-1133">Transmembrane helix</keyword>
<comment type="caution">
    <text evidence="3">The sequence shown here is derived from an EMBL/GenBank/DDBJ whole genome shotgun (WGS) entry which is preliminary data.</text>
</comment>